<dbReference type="OrthoDB" id="10267305at2759"/>
<dbReference type="PANTHER" id="PTHR36562:SF5">
    <property type="entry name" value="SERINE_ARGININE REPETITIVE MATRIX 2"/>
    <property type="match status" value="1"/>
</dbReference>
<comment type="subcellular location">
    <subcellularLocation>
        <location evidence="1">Nucleus</location>
    </subcellularLocation>
</comment>
<feature type="compositionally biased region" description="Polar residues" evidence="8">
    <location>
        <begin position="198"/>
        <end position="219"/>
    </location>
</feature>
<dbReference type="SMART" id="SM01115">
    <property type="entry name" value="cwf21"/>
    <property type="match status" value="1"/>
</dbReference>
<dbReference type="Pfam" id="PF08312">
    <property type="entry name" value="cwf21"/>
    <property type="match status" value="1"/>
</dbReference>
<feature type="region of interest" description="Disordered" evidence="8">
    <location>
        <begin position="122"/>
        <end position="219"/>
    </location>
</feature>
<evidence type="ECO:0000256" key="1">
    <source>
        <dbReference type="ARBA" id="ARBA00004123"/>
    </source>
</evidence>
<evidence type="ECO:0000259" key="9">
    <source>
        <dbReference type="SMART" id="SM01115"/>
    </source>
</evidence>
<organism evidence="10 11">
    <name type="scientific">Ambrosiozyma monospora</name>
    <name type="common">Yeast</name>
    <name type="synonym">Endomycopsis monosporus</name>
    <dbReference type="NCBI Taxonomy" id="43982"/>
    <lineage>
        <taxon>Eukaryota</taxon>
        <taxon>Fungi</taxon>
        <taxon>Dikarya</taxon>
        <taxon>Ascomycota</taxon>
        <taxon>Saccharomycotina</taxon>
        <taxon>Pichiomycetes</taxon>
        <taxon>Pichiales</taxon>
        <taxon>Pichiaceae</taxon>
        <taxon>Ambrosiozyma</taxon>
    </lineage>
</organism>
<evidence type="ECO:0000313" key="10">
    <source>
        <dbReference type="EMBL" id="GMG51286.1"/>
    </source>
</evidence>
<dbReference type="PANTHER" id="PTHR36562">
    <property type="entry name" value="SERINE/ARGININE REPETITIVE MATRIX 2"/>
    <property type="match status" value="1"/>
</dbReference>
<evidence type="ECO:0000256" key="5">
    <source>
        <dbReference type="ARBA" id="ARBA00022728"/>
    </source>
</evidence>
<evidence type="ECO:0000256" key="3">
    <source>
        <dbReference type="ARBA" id="ARBA00020641"/>
    </source>
</evidence>
<accession>A0A9W6Z4E7</accession>
<dbReference type="InterPro" id="IPR051372">
    <property type="entry name" value="CWC21"/>
</dbReference>
<dbReference type="EMBL" id="BSXU01005190">
    <property type="protein sequence ID" value="GMG51286.1"/>
    <property type="molecule type" value="Genomic_DNA"/>
</dbReference>
<keyword evidence="7" id="KW-0539">Nucleus</keyword>
<evidence type="ECO:0000256" key="7">
    <source>
        <dbReference type="ARBA" id="ARBA00023242"/>
    </source>
</evidence>
<keyword evidence="6" id="KW-0508">mRNA splicing</keyword>
<evidence type="ECO:0000256" key="8">
    <source>
        <dbReference type="SAM" id="MobiDB-lite"/>
    </source>
</evidence>
<comment type="similarity">
    <text evidence="2">Belongs to the CWC21 family.</text>
</comment>
<feature type="compositionally biased region" description="Basic residues" evidence="8">
    <location>
        <begin position="145"/>
        <end position="155"/>
    </location>
</feature>
<feature type="compositionally biased region" description="Basic and acidic residues" evidence="8">
    <location>
        <begin position="122"/>
        <end position="135"/>
    </location>
</feature>
<feature type="compositionally biased region" description="Polar residues" evidence="8">
    <location>
        <begin position="11"/>
        <end position="26"/>
    </location>
</feature>
<dbReference type="InterPro" id="IPR013170">
    <property type="entry name" value="mRNA_splic_Cwf21_dom"/>
</dbReference>
<dbReference type="GO" id="GO:0008380">
    <property type="term" value="P:RNA splicing"/>
    <property type="evidence" value="ECO:0007669"/>
    <property type="project" value="UniProtKB-KW"/>
</dbReference>
<dbReference type="GO" id="GO:0006397">
    <property type="term" value="P:mRNA processing"/>
    <property type="evidence" value="ECO:0007669"/>
    <property type="project" value="UniProtKB-KW"/>
</dbReference>
<evidence type="ECO:0000256" key="6">
    <source>
        <dbReference type="ARBA" id="ARBA00023187"/>
    </source>
</evidence>
<proteinExistence type="inferred from homology"/>
<sequence>MSYNGIGLSTARGSGTNGYVQRNLSNLHKGKKGESEGKLFLQRELKKQQQERKSKLEKATADFFDNDISEHEKKRAIEVKVMDYRETLEDDDSLDDDEIEKRVVAFRMKLVNGNKGHIGEKMNERDFYRSRKEKTVNTNTGASRTRSRSPRRHVRKQDEHEHEPQANPYNEKLDPFEKKSDKLGNESEKAIEPEQIVTEPNENAKTNGNWRNKFSSSMY</sequence>
<dbReference type="AlphaFoldDB" id="A0A9W6Z4E7"/>
<gene>
    <name evidence="10" type="ORF">Amon01_000722800</name>
</gene>
<name>A0A9W6Z4E7_AMBMO</name>
<dbReference type="Gene3D" id="6.10.140.420">
    <property type="match status" value="1"/>
</dbReference>
<reference evidence="10" key="1">
    <citation type="submission" date="2023-04" db="EMBL/GenBank/DDBJ databases">
        <title>Ambrosiozyma monospora NBRC 1965.</title>
        <authorList>
            <person name="Ichikawa N."/>
            <person name="Sato H."/>
            <person name="Tonouchi N."/>
        </authorList>
    </citation>
    <scope>NUCLEOTIDE SEQUENCE</scope>
    <source>
        <strain evidence="10">NBRC 1965</strain>
    </source>
</reference>
<evidence type="ECO:0000256" key="4">
    <source>
        <dbReference type="ARBA" id="ARBA00022664"/>
    </source>
</evidence>
<dbReference type="Proteomes" id="UP001165063">
    <property type="component" value="Unassembled WGS sequence"/>
</dbReference>
<dbReference type="GO" id="GO:0005681">
    <property type="term" value="C:spliceosomal complex"/>
    <property type="evidence" value="ECO:0007669"/>
    <property type="project" value="UniProtKB-KW"/>
</dbReference>
<protein>
    <recommendedName>
        <fullName evidence="3">Pre-mRNA-splicing factor CWC21</fullName>
    </recommendedName>
</protein>
<keyword evidence="4" id="KW-0507">mRNA processing</keyword>
<feature type="region of interest" description="Disordered" evidence="8">
    <location>
        <begin position="1"/>
        <end position="38"/>
    </location>
</feature>
<evidence type="ECO:0000256" key="2">
    <source>
        <dbReference type="ARBA" id="ARBA00005954"/>
    </source>
</evidence>
<feature type="domain" description="CWF21" evidence="9">
    <location>
        <begin position="69"/>
        <end position="115"/>
    </location>
</feature>
<feature type="compositionally biased region" description="Basic and acidic residues" evidence="8">
    <location>
        <begin position="171"/>
        <end position="192"/>
    </location>
</feature>
<dbReference type="CDD" id="cd21372">
    <property type="entry name" value="cwf21_CWC21-like"/>
    <property type="match status" value="1"/>
</dbReference>
<evidence type="ECO:0000313" key="11">
    <source>
        <dbReference type="Proteomes" id="UP001165063"/>
    </source>
</evidence>
<comment type="caution">
    <text evidence="10">The sequence shown here is derived from an EMBL/GenBank/DDBJ whole genome shotgun (WGS) entry which is preliminary data.</text>
</comment>
<keyword evidence="5" id="KW-0747">Spliceosome</keyword>
<keyword evidence="11" id="KW-1185">Reference proteome</keyword>